<name>A0A3B0QUZ0_9ZZZZ</name>
<feature type="domain" description="Peptidase S9 prolyl oligopeptidase catalytic" evidence="2">
    <location>
        <begin position="616"/>
        <end position="803"/>
    </location>
</feature>
<accession>A0A3B0QUZ0</accession>
<evidence type="ECO:0000256" key="1">
    <source>
        <dbReference type="SAM" id="MobiDB-lite"/>
    </source>
</evidence>
<evidence type="ECO:0000259" key="3">
    <source>
        <dbReference type="Pfam" id="PF00930"/>
    </source>
</evidence>
<sequence>MKKITFMLVLFLSTSMIFAQSDSENESPTPNYRLASKFSPTNLGKLVHSTTVRTHWLKRRNKFWYQYKTTEGSNYYIVDADKRTKNKMFDNEKMARWLTQITKDPYDAKHLPRFDFKFVKNETAIRFRVTATEKVKVKDDKKEDTKSDSTSTKKAKKKKPKMEKKVYYLEYKLGGNSLTIINNKKEDDKKWEKWANVSPDSTIVLFSKNYNLYWMDKANLLKAVKDEKDSTIVEHQWTTDGVENYGYGGNTRGENNETKEKKKDDRKSIRGTWSQDSKTFVFQKTDSRMLKDLWVINSISKKRPTLETYKYHMPGEQEFYKQELLIFDIPSKNVHNVKLDTTKQQSVSVYRAPRKQSNADDDFQPSLLLSKKGKIYFNTISRDRKKLDICVADIATGDVTVLIKERFNTYIESRPLVLFNNEQEMLHWAERDGWAHFYLYDTKGNLKRQITKGSYHVNRFKNIDENQRVLYFTANGVSKNQDPYYEHLYRINLNGTGLKNINSGNYNTRTSMSDSHSYFVSNYSRVNTTPKSELRNSNGTVLMNLEEADLSQLFTTGYKFPEPFKVKADDGITDIYGVMYKPYDFDETKSYPLIEYVYPGPQTEAVSKSFSTRMNRTDRMAQVGFIVVTLGNRGGNPNRSKWYHNYGYGNLRDYGLADKKYVAEQLADTYPFINIDKVGIFGHSGGGFMSTAAMLVYPDFFKVAVSSSGNHDNTMYNSWWSETHNGVLEEIGTDSIVKYIYEIDKNQSLAANLKGKLMLVTGDIDNNVHPGATIRMANALIKANKRFDFMLMPGQRHGYGKMTEYFFWLKADYFSKHLLGVEVNNVNMLEMNRDKPKN</sequence>
<dbReference type="SUPFAM" id="SSF82171">
    <property type="entry name" value="DPP6 N-terminal domain-like"/>
    <property type="match status" value="1"/>
</dbReference>
<dbReference type="GO" id="GO:0008239">
    <property type="term" value="F:dipeptidyl-peptidase activity"/>
    <property type="evidence" value="ECO:0007669"/>
    <property type="project" value="TreeGrafter"/>
</dbReference>
<feature type="region of interest" description="Disordered" evidence="1">
    <location>
        <begin position="138"/>
        <end position="158"/>
    </location>
</feature>
<reference evidence="4" key="1">
    <citation type="submission" date="2018-06" db="EMBL/GenBank/DDBJ databases">
        <authorList>
            <person name="Zhirakovskaya E."/>
        </authorList>
    </citation>
    <scope>NUCLEOTIDE SEQUENCE</scope>
</reference>
<feature type="domain" description="Dipeptidylpeptidase IV N-terminal" evidence="3">
    <location>
        <begin position="167"/>
        <end position="529"/>
    </location>
</feature>
<dbReference type="InterPro" id="IPR001375">
    <property type="entry name" value="Peptidase_S9_cat"/>
</dbReference>
<dbReference type="GO" id="GO:0006508">
    <property type="term" value="P:proteolysis"/>
    <property type="evidence" value="ECO:0007669"/>
    <property type="project" value="InterPro"/>
</dbReference>
<dbReference type="InterPro" id="IPR029058">
    <property type="entry name" value="AB_hydrolase_fold"/>
</dbReference>
<dbReference type="PANTHER" id="PTHR11731">
    <property type="entry name" value="PROTEASE FAMILY S9B,C DIPEPTIDYL-PEPTIDASE IV-RELATED"/>
    <property type="match status" value="1"/>
</dbReference>
<dbReference type="PANTHER" id="PTHR11731:SF193">
    <property type="entry name" value="DIPEPTIDYL PEPTIDASE 9"/>
    <property type="match status" value="1"/>
</dbReference>
<evidence type="ECO:0000313" key="4">
    <source>
        <dbReference type="EMBL" id="VAV85250.1"/>
    </source>
</evidence>
<dbReference type="Gene3D" id="2.140.10.30">
    <property type="entry name" value="Dipeptidylpeptidase IV, N-terminal domain"/>
    <property type="match status" value="1"/>
</dbReference>
<feature type="compositionally biased region" description="Basic and acidic residues" evidence="1">
    <location>
        <begin position="138"/>
        <end position="147"/>
    </location>
</feature>
<dbReference type="InterPro" id="IPR002469">
    <property type="entry name" value="Peptidase_S9B_N"/>
</dbReference>
<feature type="compositionally biased region" description="Basic and acidic residues" evidence="1">
    <location>
        <begin position="254"/>
        <end position="268"/>
    </location>
</feature>
<protein>
    <submittedName>
        <fullName evidence="4">Peptidase S9, prolyl oligopeptidase active site domain protein</fullName>
    </submittedName>
</protein>
<dbReference type="AlphaFoldDB" id="A0A3B0QUZ0"/>
<dbReference type="EMBL" id="UOEB01000209">
    <property type="protein sequence ID" value="VAV85250.1"/>
    <property type="molecule type" value="Genomic_DNA"/>
</dbReference>
<dbReference type="Gene3D" id="3.40.50.1820">
    <property type="entry name" value="alpha/beta hydrolase"/>
    <property type="match status" value="1"/>
</dbReference>
<feature type="region of interest" description="Disordered" evidence="1">
    <location>
        <begin position="244"/>
        <end position="270"/>
    </location>
</feature>
<dbReference type="GO" id="GO:0008236">
    <property type="term" value="F:serine-type peptidase activity"/>
    <property type="evidence" value="ECO:0007669"/>
    <property type="project" value="InterPro"/>
</dbReference>
<dbReference type="InterPro" id="IPR050278">
    <property type="entry name" value="Serine_Prot_S9B/DPPIV"/>
</dbReference>
<dbReference type="Pfam" id="PF00326">
    <property type="entry name" value="Peptidase_S9"/>
    <property type="match status" value="1"/>
</dbReference>
<organism evidence="4">
    <name type="scientific">hydrothermal vent metagenome</name>
    <dbReference type="NCBI Taxonomy" id="652676"/>
    <lineage>
        <taxon>unclassified sequences</taxon>
        <taxon>metagenomes</taxon>
        <taxon>ecological metagenomes</taxon>
    </lineage>
</organism>
<dbReference type="Pfam" id="PF00930">
    <property type="entry name" value="DPPIV_N"/>
    <property type="match status" value="1"/>
</dbReference>
<dbReference type="SUPFAM" id="SSF53474">
    <property type="entry name" value="alpha/beta-Hydrolases"/>
    <property type="match status" value="1"/>
</dbReference>
<proteinExistence type="predicted"/>
<gene>
    <name evidence="4" type="ORF">MNBD_BACTEROID02-530</name>
</gene>
<evidence type="ECO:0000259" key="2">
    <source>
        <dbReference type="Pfam" id="PF00326"/>
    </source>
</evidence>